<evidence type="ECO:0000256" key="1">
    <source>
        <dbReference type="ARBA" id="ARBA00010641"/>
    </source>
</evidence>
<dbReference type="SUPFAM" id="SSF88659">
    <property type="entry name" value="Sigma3 and sigma4 domains of RNA polymerase sigma factors"/>
    <property type="match status" value="1"/>
</dbReference>
<dbReference type="GO" id="GO:0003677">
    <property type="term" value="F:DNA binding"/>
    <property type="evidence" value="ECO:0007669"/>
    <property type="project" value="InterPro"/>
</dbReference>
<dbReference type="Pfam" id="PF08281">
    <property type="entry name" value="Sigma70_r4_2"/>
    <property type="match status" value="1"/>
</dbReference>
<dbReference type="InterPro" id="IPR039425">
    <property type="entry name" value="RNA_pol_sigma-70-like"/>
</dbReference>
<dbReference type="PANTHER" id="PTHR43133:SF46">
    <property type="entry name" value="RNA POLYMERASE SIGMA-70 FACTOR ECF SUBFAMILY"/>
    <property type="match status" value="1"/>
</dbReference>
<reference evidence="7 8" key="1">
    <citation type="submission" date="2019-03" db="EMBL/GenBank/DDBJ databases">
        <title>Genomic Encyclopedia of Type Strains, Phase IV (KMG-IV): sequencing the most valuable type-strain genomes for metagenomic binning, comparative biology and taxonomic classification.</title>
        <authorList>
            <person name="Goeker M."/>
        </authorList>
    </citation>
    <scope>NUCLEOTIDE SEQUENCE [LARGE SCALE GENOMIC DNA]</scope>
    <source>
        <strain evidence="7 8">DSM 21100</strain>
    </source>
</reference>
<evidence type="ECO:0000313" key="7">
    <source>
        <dbReference type="EMBL" id="TCS90234.1"/>
    </source>
</evidence>
<dbReference type="InterPro" id="IPR013249">
    <property type="entry name" value="RNA_pol_sigma70_r4_t2"/>
</dbReference>
<dbReference type="InterPro" id="IPR013324">
    <property type="entry name" value="RNA_pol_sigma_r3/r4-like"/>
</dbReference>
<evidence type="ECO:0000256" key="2">
    <source>
        <dbReference type="ARBA" id="ARBA00023015"/>
    </source>
</evidence>
<evidence type="ECO:0000259" key="5">
    <source>
        <dbReference type="Pfam" id="PF04542"/>
    </source>
</evidence>
<feature type="domain" description="RNA polymerase sigma-70 region 2" evidence="5">
    <location>
        <begin position="27"/>
        <end position="91"/>
    </location>
</feature>
<dbReference type="Gene3D" id="1.10.10.10">
    <property type="entry name" value="Winged helix-like DNA-binding domain superfamily/Winged helix DNA-binding domain"/>
    <property type="match status" value="1"/>
</dbReference>
<evidence type="ECO:0000313" key="8">
    <source>
        <dbReference type="Proteomes" id="UP000295807"/>
    </source>
</evidence>
<dbReference type="GO" id="GO:0016987">
    <property type="term" value="F:sigma factor activity"/>
    <property type="evidence" value="ECO:0007669"/>
    <property type="project" value="UniProtKB-KW"/>
</dbReference>
<feature type="domain" description="RNA polymerase sigma factor 70 region 4 type 2" evidence="6">
    <location>
        <begin position="122"/>
        <end position="174"/>
    </location>
</feature>
<keyword evidence="3" id="KW-0731">Sigma factor</keyword>
<dbReference type="InterPro" id="IPR036388">
    <property type="entry name" value="WH-like_DNA-bd_sf"/>
</dbReference>
<dbReference type="PANTHER" id="PTHR43133">
    <property type="entry name" value="RNA POLYMERASE ECF-TYPE SIGMA FACTO"/>
    <property type="match status" value="1"/>
</dbReference>
<keyword evidence="4" id="KW-0804">Transcription</keyword>
<comment type="caution">
    <text evidence="7">The sequence shown here is derived from an EMBL/GenBank/DDBJ whole genome shotgun (WGS) entry which is preliminary data.</text>
</comment>
<dbReference type="EMBL" id="SMAD01000001">
    <property type="protein sequence ID" value="TCS90234.1"/>
    <property type="molecule type" value="Genomic_DNA"/>
</dbReference>
<dbReference type="RefSeq" id="WP_158640480.1">
    <property type="nucleotide sequence ID" value="NZ_CP042432.1"/>
</dbReference>
<dbReference type="InterPro" id="IPR014284">
    <property type="entry name" value="RNA_pol_sigma-70_dom"/>
</dbReference>
<dbReference type="Gene3D" id="1.10.1740.10">
    <property type="match status" value="1"/>
</dbReference>
<comment type="similarity">
    <text evidence="1">Belongs to the sigma-70 factor family. ECF subfamily.</text>
</comment>
<protein>
    <submittedName>
        <fullName evidence="7">RNA polymerase sigma-70 factor (ECF subfamily)</fullName>
    </submittedName>
</protein>
<accession>A0A4R3KY70</accession>
<dbReference type="AlphaFoldDB" id="A0A4R3KY70"/>
<dbReference type="NCBIfam" id="TIGR02985">
    <property type="entry name" value="Sig70_bacteroi1"/>
    <property type="match status" value="1"/>
</dbReference>
<sequence length="191" mass="23073">MSLQALSDKELIDLLKEDHEKTFEEIYNRYWLKLLKIAYQKTGHREAAEEIVQDLFIKLWERRMELEIRRSLESYLFIAVKYRVINFVHSQTTIIQQENSRLPSVTWENQTEEQLNYREMNEQLRQAVRKLPEKSRIVFELSRYKYYSNKHIADKLNISEKAVEYHITRSLKLLRSQLKDSVILIALLILL</sequence>
<evidence type="ECO:0000256" key="4">
    <source>
        <dbReference type="ARBA" id="ARBA00023163"/>
    </source>
</evidence>
<dbReference type="NCBIfam" id="TIGR02937">
    <property type="entry name" value="sigma70-ECF"/>
    <property type="match status" value="1"/>
</dbReference>
<dbReference type="GO" id="GO:0006352">
    <property type="term" value="P:DNA-templated transcription initiation"/>
    <property type="evidence" value="ECO:0007669"/>
    <property type="project" value="InterPro"/>
</dbReference>
<gene>
    <name evidence="7" type="ORF">EDD80_101433</name>
</gene>
<name>A0A4R3KY70_9SPHI</name>
<evidence type="ECO:0000256" key="3">
    <source>
        <dbReference type="ARBA" id="ARBA00023082"/>
    </source>
</evidence>
<organism evidence="7 8">
    <name type="scientific">Anseongella ginsenosidimutans</name>
    <dbReference type="NCBI Taxonomy" id="496056"/>
    <lineage>
        <taxon>Bacteria</taxon>
        <taxon>Pseudomonadati</taxon>
        <taxon>Bacteroidota</taxon>
        <taxon>Sphingobacteriia</taxon>
        <taxon>Sphingobacteriales</taxon>
        <taxon>Sphingobacteriaceae</taxon>
        <taxon>Anseongella</taxon>
    </lineage>
</organism>
<dbReference type="Pfam" id="PF04542">
    <property type="entry name" value="Sigma70_r2"/>
    <property type="match status" value="1"/>
</dbReference>
<evidence type="ECO:0000259" key="6">
    <source>
        <dbReference type="Pfam" id="PF08281"/>
    </source>
</evidence>
<keyword evidence="2" id="KW-0805">Transcription regulation</keyword>
<dbReference type="Proteomes" id="UP000295807">
    <property type="component" value="Unassembled WGS sequence"/>
</dbReference>
<dbReference type="InterPro" id="IPR014327">
    <property type="entry name" value="RNA_pol_sigma70_bacteroid"/>
</dbReference>
<dbReference type="SUPFAM" id="SSF88946">
    <property type="entry name" value="Sigma2 domain of RNA polymerase sigma factors"/>
    <property type="match status" value="1"/>
</dbReference>
<dbReference type="InterPro" id="IPR013325">
    <property type="entry name" value="RNA_pol_sigma_r2"/>
</dbReference>
<dbReference type="InterPro" id="IPR007627">
    <property type="entry name" value="RNA_pol_sigma70_r2"/>
</dbReference>
<keyword evidence="8" id="KW-1185">Reference proteome</keyword>
<proteinExistence type="inferred from homology"/>